<dbReference type="Proteomes" id="UP000006038">
    <property type="component" value="Unassembled WGS sequence"/>
</dbReference>
<dbReference type="EnsemblPlants" id="OB02G12820.1">
    <property type="protein sequence ID" value="OB02G12820.1"/>
    <property type="gene ID" value="OB02G12820"/>
</dbReference>
<dbReference type="Gramene" id="OB02G12820.1">
    <property type="protein sequence ID" value="OB02G12820.1"/>
    <property type="gene ID" value="OB02G12820"/>
</dbReference>
<proteinExistence type="predicted"/>
<protein>
    <submittedName>
        <fullName evidence="2">Uncharacterized protein</fullName>
    </submittedName>
</protein>
<accession>J3L9G5</accession>
<name>J3L9G5_ORYBR</name>
<organism evidence="2">
    <name type="scientific">Oryza brachyantha</name>
    <name type="common">malo sina</name>
    <dbReference type="NCBI Taxonomy" id="4533"/>
    <lineage>
        <taxon>Eukaryota</taxon>
        <taxon>Viridiplantae</taxon>
        <taxon>Streptophyta</taxon>
        <taxon>Embryophyta</taxon>
        <taxon>Tracheophyta</taxon>
        <taxon>Spermatophyta</taxon>
        <taxon>Magnoliopsida</taxon>
        <taxon>Liliopsida</taxon>
        <taxon>Poales</taxon>
        <taxon>Poaceae</taxon>
        <taxon>BOP clade</taxon>
        <taxon>Oryzoideae</taxon>
        <taxon>Oryzeae</taxon>
        <taxon>Oryzinae</taxon>
        <taxon>Oryza</taxon>
    </lineage>
</organism>
<dbReference type="AlphaFoldDB" id="J3L9G5"/>
<dbReference type="HOGENOM" id="CLU_1698217_0_0_1"/>
<keyword evidence="3" id="KW-1185">Reference proteome</keyword>
<feature type="compositionally biased region" description="Gly residues" evidence="1">
    <location>
        <begin position="51"/>
        <end position="63"/>
    </location>
</feature>
<evidence type="ECO:0000313" key="3">
    <source>
        <dbReference type="Proteomes" id="UP000006038"/>
    </source>
</evidence>
<feature type="region of interest" description="Disordered" evidence="1">
    <location>
        <begin position="1"/>
        <end position="78"/>
    </location>
</feature>
<evidence type="ECO:0000313" key="2">
    <source>
        <dbReference type="EnsemblPlants" id="OB02G12820.1"/>
    </source>
</evidence>
<reference evidence="2" key="1">
    <citation type="submission" date="2013-04" db="UniProtKB">
        <authorList>
            <consortium name="EnsemblPlants"/>
        </authorList>
    </citation>
    <scope>IDENTIFICATION</scope>
</reference>
<evidence type="ECO:0000256" key="1">
    <source>
        <dbReference type="SAM" id="MobiDB-lite"/>
    </source>
</evidence>
<sequence length="155" mass="16630">MVLPDLTCTATAPPRPVPLGAGPDDSSTLSRDGQRGDPPPPPPGVQQLDIGDGGGEGDGGNHGSGSSAQPARKQRGSWADGCAVAKNLQYSRYAISEHQKFPRGGARKNLSLWMPTICYCESYARVETISPKKRSPDHWCCKDDKDRGYTNSYEV</sequence>